<accession>A0A645J5L1</accession>
<dbReference type="AlphaFoldDB" id="A0A645J5L1"/>
<reference evidence="1" key="1">
    <citation type="submission" date="2019-08" db="EMBL/GenBank/DDBJ databases">
        <authorList>
            <person name="Kucharzyk K."/>
            <person name="Murdoch R.W."/>
            <person name="Higgins S."/>
            <person name="Loffler F."/>
        </authorList>
    </citation>
    <scope>NUCLEOTIDE SEQUENCE</scope>
</reference>
<organism evidence="1">
    <name type="scientific">bioreactor metagenome</name>
    <dbReference type="NCBI Taxonomy" id="1076179"/>
    <lineage>
        <taxon>unclassified sequences</taxon>
        <taxon>metagenomes</taxon>
        <taxon>ecological metagenomes</taxon>
    </lineage>
</organism>
<name>A0A645J5L1_9ZZZZ</name>
<gene>
    <name evidence="1" type="ORF">SDC9_206449</name>
</gene>
<sequence>MLETAKYKTPAPYSDETNNRFFLPPYRLLRLCVVLLSLQILLKVGRADAYGCKSSNLVSETVVGCNTLFYLLMRMQSDLMPGVIPDKQNTLFL</sequence>
<protein>
    <submittedName>
        <fullName evidence="1">Uncharacterized protein</fullName>
    </submittedName>
</protein>
<proteinExistence type="predicted"/>
<evidence type="ECO:0000313" key="1">
    <source>
        <dbReference type="EMBL" id="MPN58736.1"/>
    </source>
</evidence>
<comment type="caution">
    <text evidence="1">The sequence shown here is derived from an EMBL/GenBank/DDBJ whole genome shotgun (WGS) entry which is preliminary data.</text>
</comment>
<dbReference type="EMBL" id="VSSQ01131852">
    <property type="protein sequence ID" value="MPN58736.1"/>
    <property type="molecule type" value="Genomic_DNA"/>
</dbReference>